<gene>
    <name evidence="1" type="ORF">LMG27198_09210</name>
</gene>
<protein>
    <submittedName>
        <fullName evidence="1">Uncharacterized protein</fullName>
    </submittedName>
</protein>
<reference evidence="1" key="1">
    <citation type="journal article" date="2023" name="Int. J. Syst. Evol. Microbiol.">
        <title>Methylocystis iwaonis sp. nov., a type II methane-oxidizing bacterium from surface soil of a rice paddy field in Japan, and emended description of the genus Methylocystis (ex Whittenbury et al. 1970) Bowman et al. 1993.</title>
        <authorList>
            <person name="Kaise H."/>
            <person name="Sawadogo J.B."/>
            <person name="Alam M.S."/>
            <person name="Ueno C."/>
            <person name="Dianou D."/>
            <person name="Shinjo R."/>
            <person name="Asakawa S."/>
        </authorList>
    </citation>
    <scope>NUCLEOTIDE SEQUENCE</scope>
    <source>
        <strain evidence="1">LMG27198</strain>
    </source>
</reference>
<sequence>MSFKCPAERYGLVKGAFFMDFTHPLARGAKVWTAYLGEGGTRRILVIVTNAVLDPDKKKYNPDHIARLSAAAQEHIAESGEADGFILANRMRDWENSREKLE</sequence>
<proteinExistence type="predicted"/>
<dbReference type="Proteomes" id="UP001144323">
    <property type="component" value="Unassembled WGS sequence"/>
</dbReference>
<organism evidence="1 2">
    <name type="scientific">Methylocystis echinoides</name>
    <dbReference type="NCBI Taxonomy" id="29468"/>
    <lineage>
        <taxon>Bacteria</taxon>
        <taxon>Pseudomonadati</taxon>
        <taxon>Pseudomonadota</taxon>
        <taxon>Alphaproteobacteria</taxon>
        <taxon>Hyphomicrobiales</taxon>
        <taxon>Methylocystaceae</taxon>
        <taxon>Methylocystis</taxon>
    </lineage>
</organism>
<dbReference type="AlphaFoldDB" id="A0A9W6LR53"/>
<evidence type="ECO:0000313" key="1">
    <source>
        <dbReference type="EMBL" id="GLI91929.1"/>
    </source>
</evidence>
<accession>A0A9W6LR53</accession>
<evidence type="ECO:0000313" key="2">
    <source>
        <dbReference type="Proteomes" id="UP001144323"/>
    </source>
</evidence>
<keyword evidence="2" id="KW-1185">Reference proteome</keyword>
<comment type="caution">
    <text evidence="1">The sequence shown here is derived from an EMBL/GenBank/DDBJ whole genome shotgun (WGS) entry which is preliminary data.</text>
</comment>
<name>A0A9W6LR53_9HYPH</name>
<dbReference type="EMBL" id="BSEC01000001">
    <property type="protein sequence ID" value="GLI91929.1"/>
    <property type="molecule type" value="Genomic_DNA"/>
</dbReference>